<organism evidence="2 3">
    <name type="scientific">Parachitinimonas caeni</name>
    <dbReference type="NCBI Taxonomy" id="3031301"/>
    <lineage>
        <taxon>Bacteria</taxon>
        <taxon>Pseudomonadati</taxon>
        <taxon>Pseudomonadota</taxon>
        <taxon>Betaproteobacteria</taxon>
        <taxon>Neisseriales</taxon>
        <taxon>Chitinibacteraceae</taxon>
        <taxon>Parachitinimonas</taxon>
    </lineage>
</organism>
<proteinExistence type="predicted"/>
<sequence length="60" mass="6199">MDITALSNAASNAQAQQSASVFALKKALDLQKEQTATLLQSVTQGASNPPNLGNSIDVRA</sequence>
<dbReference type="Proteomes" id="UP001172778">
    <property type="component" value="Unassembled WGS sequence"/>
</dbReference>
<dbReference type="Pfam" id="PF14070">
    <property type="entry name" value="YjfB_motility"/>
    <property type="match status" value="1"/>
</dbReference>
<dbReference type="InterPro" id="IPR025906">
    <property type="entry name" value="YjfB_motility"/>
</dbReference>
<gene>
    <name evidence="2" type="ORF">PZA18_07400</name>
</gene>
<accession>A0ABT7DUX8</accession>
<protein>
    <submittedName>
        <fullName evidence="2">YjfB family protein</fullName>
    </submittedName>
</protein>
<feature type="region of interest" description="Disordered" evidence="1">
    <location>
        <begin position="41"/>
        <end position="60"/>
    </location>
</feature>
<keyword evidence="3" id="KW-1185">Reference proteome</keyword>
<evidence type="ECO:0000256" key="1">
    <source>
        <dbReference type="SAM" id="MobiDB-lite"/>
    </source>
</evidence>
<evidence type="ECO:0000313" key="2">
    <source>
        <dbReference type="EMBL" id="MDK2123872.1"/>
    </source>
</evidence>
<evidence type="ECO:0000313" key="3">
    <source>
        <dbReference type="Proteomes" id="UP001172778"/>
    </source>
</evidence>
<dbReference type="RefSeq" id="WP_284100176.1">
    <property type="nucleotide sequence ID" value="NZ_JARRAF010000006.1"/>
</dbReference>
<feature type="compositionally biased region" description="Polar residues" evidence="1">
    <location>
        <begin position="41"/>
        <end position="54"/>
    </location>
</feature>
<comment type="caution">
    <text evidence="2">The sequence shown here is derived from an EMBL/GenBank/DDBJ whole genome shotgun (WGS) entry which is preliminary data.</text>
</comment>
<reference evidence="2" key="1">
    <citation type="submission" date="2023-03" db="EMBL/GenBank/DDBJ databases">
        <title>Chitinimonas shenzhenensis gen. nov., sp. nov., a novel member of family Burkholderiaceae isolated from activated sludge collected in Shen Zhen, China.</title>
        <authorList>
            <person name="Wang X."/>
        </authorList>
    </citation>
    <scope>NUCLEOTIDE SEQUENCE</scope>
    <source>
        <strain evidence="2">DQS-5</strain>
    </source>
</reference>
<dbReference type="EMBL" id="JARRAF010000006">
    <property type="protein sequence ID" value="MDK2123872.1"/>
    <property type="molecule type" value="Genomic_DNA"/>
</dbReference>
<name>A0ABT7DUX8_9NEIS</name>